<dbReference type="OrthoDB" id="5630685at2"/>
<feature type="coiled-coil region" evidence="1">
    <location>
        <begin position="915"/>
        <end position="942"/>
    </location>
</feature>
<accession>A0A098G411</accession>
<dbReference type="HOGENOM" id="CLU_257864_0_0_6"/>
<reference evidence="3" key="1">
    <citation type="submission" date="2014-09" db="EMBL/GenBank/DDBJ databases">
        <authorList>
            <person name="Gomez-Valero L."/>
        </authorList>
    </citation>
    <scope>NUCLEOTIDE SEQUENCE [LARGE SCALE GENOMIC DNA]</scope>
    <source>
        <strain evidence="3">ATCC700992</strain>
    </source>
</reference>
<dbReference type="EMBL" id="LN614827">
    <property type="protein sequence ID" value="CEG56719.1"/>
    <property type="molecule type" value="Genomic_DNA"/>
</dbReference>
<dbReference type="KEGG" id="lfa:LFA_1294"/>
<keyword evidence="3" id="KW-1185">Reference proteome</keyword>
<evidence type="ECO:0000313" key="3">
    <source>
        <dbReference type="Proteomes" id="UP000032430"/>
    </source>
</evidence>
<organism evidence="2 3">
    <name type="scientific">Legionella fallonii LLAP-10</name>
    <dbReference type="NCBI Taxonomy" id="1212491"/>
    <lineage>
        <taxon>Bacteria</taxon>
        <taxon>Pseudomonadati</taxon>
        <taxon>Pseudomonadota</taxon>
        <taxon>Gammaproteobacteria</taxon>
        <taxon>Legionellales</taxon>
        <taxon>Legionellaceae</taxon>
        <taxon>Legionella</taxon>
    </lineage>
</organism>
<name>A0A098G411_9GAMM</name>
<feature type="coiled-coil region" evidence="1">
    <location>
        <begin position="1179"/>
        <end position="1209"/>
    </location>
</feature>
<dbReference type="Proteomes" id="UP000032430">
    <property type="component" value="Chromosome I"/>
</dbReference>
<evidence type="ECO:0000313" key="2">
    <source>
        <dbReference type="EMBL" id="CEG56719.1"/>
    </source>
</evidence>
<protein>
    <submittedName>
        <fullName evidence="2">Uncharacterized protein</fullName>
    </submittedName>
</protein>
<sequence>MKPTIFFTDPAKDGDDLLATVHLILQAKAAGVIAPDTPIKLVTTDEIRCNEKGEQDPRGKYGLRALYLNMHLEKIRQQLALPNNVFPEIIPGPLSTYYTYNQEKGKYYNSASESDAFYANEEVELYYSTQKVPESCSLNLKKPNAWIKLIKDMAPDGATLISIAAFNGVSDFIAQVKKKDRSKFSLLAMGYNAPYSNNDEYTAKVRSPNTLPYNARSTTPQKAVHSINAMMTVDDSLHVVSGTTRLLPKYDQSSWLSSFMEIMARAYLLLSASYSTNLLSGAVNFIKSSKYKAFWPHDVVPSLMMVIAQGNWESLGLPPLKKEMLFAQIEKVPASQLHMRMVNDTGVLIDSTIPHEENDKTIGADSQFFTYGKELDVVFFTSLLHFIALQALPNEEKEAKKNLLMCYKTILELKSRLYHLKQNQETSKIESTNLEQQIKSAWATACFSELQQQLSLIAQGNPSNDAQYVLGSHSTSFGLAKLTAEQAKSLSALIASILEWTNAKDINKALLDENLLKWINAISEYMLVTKKPLTEATLTDLRTALDKIPQPATLAPLTAALFYRLREQLMPSDNAVNLLKQKGNLGLEFKRTGNSLIYAELSLGGNLSIPFPKGVSGISEGYRNLLTLKNHSETNKLAFRLHLAIHDAGKGDVIKNDVKLNHDGTYFVRLPDNTYYQLNAGQIKLSDEMQLQAAAEPVDHDAALDIYSFVGSKIQKCSPTEFLIWGQTAPEHVDKEAIRICDELIPLCNEMNIAQVIQGEIPFDGIKKGLDLFFAAYKKDPKMAELVFAHHCFDIYGAAPLDSFESISAGQPEVQLKIELLYKTLLSVAQDKENLEPSKTAFQLYRQRLAKAVPEILHTEENTEKAQRVIAITRVAQMLRCHLFKVKTDANSVQKSIADDGEYEQRTKLFVASVNEAFNQLAAEEQQQLVEVLNRNDSTEGKPAIMVMYGPKLLLTAVTGTEFAPKDPEEQAVIVDRLIPILKLYVKLYNLQALGSSQYSAIEIGELAQILERTFTYYKEANKEQKEDFTNFLLMLQKISKEQKNNKVKEFLEKLPSLAEMKNKSAQEQLLCIQEALKAVNVALDFPTTHAEVKSEVKQELEPHQDILKKIRDNKNVLTKYALQELLIKEVQQVSLTLNQYVELYDGTKGIEELNTHTNPSWDRFFGIHNTASWSNTLKTIRENALNKLLKQLDEMNNDEEKLALLEDAKKLPLFCEHRNNFIIQGAWGRTHSVKLIEEKEDEIRQHSLSLS</sequence>
<proteinExistence type="predicted"/>
<evidence type="ECO:0000256" key="1">
    <source>
        <dbReference type="SAM" id="Coils"/>
    </source>
</evidence>
<keyword evidence="1" id="KW-0175">Coiled coil</keyword>
<dbReference type="AlphaFoldDB" id="A0A098G411"/>
<gene>
    <name evidence="2" type="ORF">LFA_1294</name>
</gene>
<dbReference type="RefSeq" id="WP_052673868.1">
    <property type="nucleotide sequence ID" value="NZ_LN614827.1"/>
</dbReference>